<proteinExistence type="predicted"/>
<dbReference type="WBParaSite" id="Hba_05875">
    <property type="protein sequence ID" value="Hba_05875"/>
    <property type="gene ID" value="Hba_05875"/>
</dbReference>
<accession>A0A1I7WLD6</accession>
<dbReference type="AlphaFoldDB" id="A0A1I7WLD6"/>
<organism evidence="1 2">
    <name type="scientific">Heterorhabditis bacteriophora</name>
    <name type="common">Entomopathogenic nematode worm</name>
    <dbReference type="NCBI Taxonomy" id="37862"/>
    <lineage>
        <taxon>Eukaryota</taxon>
        <taxon>Metazoa</taxon>
        <taxon>Ecdysozoa</taxon>
        <taxon>Nematoda</taxon>
        <taxon>Chromadorea</taxon>
        <taxon>Rhabditida</taxon>
        <taxon>Rhabditina</taxon>
        <taxon>Rhabditomorpha</taxon>
        <taxon>Strongyloidea</taxon>
        <taxon>Heterorhabditidae</taxon>
        <taxon>Heterorhabditis</taxon>
    </lineage>
</organism>
<evidence type="ECO:0000313" key="1">
    <source>
        <dbReference type="Proteomes" id="UP000095283"/>
    </source>
</evidence>
<evidence type="ECO:0000313" key="2">
    <source>
        <dbReference type="WBParaSite" id="Hba_05875"/>
    </source>
</evidence>
<sequence length="28" mass="3178">MSSRKNPSPISDDDDDNRFVGLILKLMI</sequence>
<reference evidence="2" key="1">
    <citation type="submission" date="2016-11" db="UniProtKB">
        <authorList>
            <consortium name="WormBaseParasite"/>
        </authorList>
    </citation>
    <scope>IDENTIFICATION</scope>
</reference>
<name>A0A1I7WLD6_HETBA</name>
<dbReference type="Proteomes" id="UP000095283">
    <property type="component" value="Unplaced"/>
</dbReference>
<protein>
    <submittedName>
        <fullName evidence="2">Transcriptional regulator</fullName>
    </submittedName>
</protein>
<keyword evidence="1" id="KW-1185">Reference proteome</keyword>